<dbReference type="OrthoDB" id="4009808at2759"/>
<dbReference type="Proteomes" id="UP000242525">
    <property type="component" value="Unassembled WGS sequence"/>
</dbReference>
<dbReference type="AlphaFoldDB" id="A0A0J9XEM9"/>
<name>A0A0J9XEM9_GEOCN</name>
<sequence>MSATVPALLIGSAIFCGVTIACAITGGTVAHRYSKKVRVAHAKRIIPMTDINPQIVYLACDPVAGRRVINVLDRNKQVIYIFKRVKSKFRPKDWKRQKWELVMANNRAVVATLLVSPNKSCIKFNDRIDMPFRMVKRQHRFASKYQYFRSREEDTARYRWTRSSLMLEKVMVAKDAPHQRCKQSVAMARKLDAPYSLVEKLINKSPTQIPRFVNYEIQYDRTCIDRELLLTTGFISIMTQWRRAGGIKLRPMPTVVAGQGRQRNVGLAKRQRLQDIKIKFARALATSKGKINELAVQKVHEAKLIKISVGRLLGKQLLVSPDLYYQESLALASCQH</sequence>
<evidence type="ECO:0000313" key="2">
    <source>
        <dbReference type="Proteomes" id="UP000242525"/>
    </source>
</evidence>
<organism evidence="1 2">
    <name type="scientific">Geotrichum candidum</name>
    <name type="common">Oospora lactis</name>
    <name type="synonym">Dipodascus geotrichum</name>
    <dbReference type="NCBI Taxonomy" id="1173061"/>
    <lineage>
        <taxon>Eukaryota</taxon>
        <taxon>Fungi</taxon>
        <taxon>Dikarya</taxon>
        <taxon>Ascomycota</taxon>
        <taxon>Saccharomycotina</taxon>
        <taxon>Dipodascomycetes</taxon>
        <taxon>Dipodascales</taxon>
        <taxon>Dipodascaceae</taxon>
        <taxon>Geotrichum</taxon>
    </lineage>
</organism>
<dbReference type="EMBL" id="CCBN010000012">
    <property type="protein sequence ID" value="CDO55825.1"/>
    <property type="molecule type" value="Genomic_DNA"/>
</dbReference>
<reference evidence="1" key="1">
    <citation type="submission" date="2014-03" db="EMBL/GenBank/DDBJ databases">
        <authorList>
            <person name="Casaregola S."/>
        </authorList>
    </citation>
    <scope>NUCLEOTIDE SEQUENCE [LARGE SCALE GENOMIC DNA]</scope>
    <source>
        <strain evidence="1">CLIB 918</strain>
    </source>
</reference>
<accession>A0A0J9XEM9</accession>
<comment type="caution">
    <text evidence="1">The sequence shown here is derived from an EMBL/GenBank/DDBJ whole genome shotgun (WGS) entry which is preliminary data.</text>
</comment>
<protein>
    <submittedName>
        <fullName evidence="1">Uncharacterized protein</fullName>
    </submittedName>
</protein>
<proteinExistence type="predicted"/>
<keyword evidence="2" id="KW-1185">Reference proteome</keyword>
<evidence type="ECO:0000313" key="1">
    <source>
        <dbReference type="EMBL" id="CDO55825.1"/>
    </source>
</evidence>
<gene>
    <name evidence="1" type="ORF">BN980_GECA12s02925g</name>
</gene>